<evidence type="ECO:0000313" key="2">
    <source>
        <dbReference type="Proteomes" id="UP001391051"/>
    </source>
</evidence>
<proteinExistence type="predicted"/>
<protein>
    <submittedName>
        <fullName evidence="1">Uncharacterized protein</fullName>
    </submittedName>
</protein>
<dbReference type="GeneID" id="92079886"/>
<gene>
    <name evidence="1" type="ORF">PG986_010602</name>
</gene>
<sequence length="82" mass="9188">MKKLWMEQEDHSKPYPFPGHDVTYENVREKVPWAHEGVPADVWAQFQEAVAQGKGRPDVGGEPISEGAVVLEVPSDFKFPPS</sequence>
<dbReference type="Proteomes" id="UP001391051">
    <property type="component" value="Unassembled WGS sequence"/>
</dbReference>
<evidence type="ECO:0000313" key="1">
    <source>
        <dbReference type="EMBL" id="KAK7946281.1"/>
    </source>
</evidence>
<accession>A0ABR1Q2Q9</accession>
<comment type="caution">
    <text evidence="1">The sequence shown here is derived from an EMBL/GenBank/DDBJ whole genome shotgun (WGS) entry which is preliminary data.</text>
</comment>
<keyword evidence="2" id="KW-1185">Reference proteome</keyword>
<dbReference type="RefSeq" id="XP_066696315.1">
    <property type="nucleotide sequence ID" value="XM_066846824.1"/>
</dbReference>
<organism evidence="1 2">
    <name type="scientific">Apiospora aurea</name>
    <dbReference type="NCBI Taxonomy" id="335848"/>
    <lineage>
        <taxon>Eukaryota</taxon>
        <taxon>Fungi</taxon>
        <taxon>Dikarya</taxon>
        <taxon>Ascomycota</taxon>
        <taxon>Pezizomycotina</taxon>
        <taxon>Sordariomycetes</taxon>
        <taxon>Xylariomycetidae</taxon>
        <taxon>Amphisphaeriales</taxon>
        <taxon>Apiosporaceae</taxon>
        <taxon>Apiospora</taxon>
    </lineage>
</organism>
<name>A0ABR1Q2Q9_9PEZI</name>
<reference evidence="1 2" key="1">
    <citation type="submission" date="2023-01" db="EMBL/GenBank/DDBJ databases">
        <title>Analysis of 21 Apiospora genomes using comparative genomics revels a genus with tremendous synthesis potential of carbohydrate active enzymes and secondary metabolites.</title>
        <authorList>
            <person name="Sorensen T."/>
        </authorList>
    </citation>
    <scope>NUCLEOTIDE SEQUENCE [LARGE SCALE GENOMIC DNA]</scope>
    <source>
        <strain evidence="1 2">CBS 24483</strain>
    </source>
</reference>
<dbReference type="EMBL" id="JAQQWE010000007">
    <property type="protein sequence ID" value="KAK7946281.1"/>
    <property type="molecule type" value="Genomic_DNA"/>
</dbReference>